<dbReference type="GO" id="GO:0006741">
    <property type="term" value="P:NADP+ biosynthetic process"/>
    <property type="evidence" value="ECO:0007669"/>
    <property type="project" value="InterPro"/>
</dbReference>
<dbReference type="GO" id="GO:0019674">
    <property type="term" value="P:NAD+ metabolic process"/>
    <property type="evidence" value="ECO:0007669"/>
    <property type="project" value="TreeGrafter"/>
</dbReference>
<gene>
    <name evidence="1" type="ORF">AFUS01_LOCUS56</name>
</gene>
<keyword evidence="2" id="KW-1185">Reference proteome</keyword>
<evidence type="ECO:0000313" key="2">
    <source>
        <dbReference type="Proteomes" id="UP000708208"/>
    </source>
</evidence>
<reference evidence="1" key="1">
    <citation type="submission" date="2021-06" db="EMBL/GenBank/DDBJ databases">
        <authorList>
            <person name="Hodson N. C."/>
            <person name="Mongue J. A."/>
            <person name="Jaron S. K."/>
        </authorList>
    </citation>
    <scope>NUCLEOTIDE SEQUENCE</scope>
</reference>
<dbReference type="Pfam" id="PF01513">
    <property type="entry name" value="NAD_kinase"/>
    <property type="match status" value="1"/>
</dbReference>
<dbReference type="PANTHER" id="PTHR13158">
    <property type="match status" value="1"/>
</dbReference>
<comment type="caution">
    <text evidence="1">The sequence shown here is derived from an EMBL/GenBank/DDBJ whole genome shotgun (WGS) entry which is preliminary data.</text>
</comment>
<sequence>MWLLARRQLLKSFRLGKRKGLFYSSRSDQPSSNGAGFSPRKVLILTKLSRLEFEKIRHSKLNDAELEKTLRERGSDYSSLLYHHYIHKGCESRVEKCFQEFGTETRLVNRLNYNDECIEWADLIVTTGGDGTFLMAASRIPDQSIPVIGFNSDPTRSEGHLCLPKNYSVNIREAIKNIIEGKFKWTFRRRIRVTLIGENVYDKPVELHDQQLQHPEFRFFDCLQEQLKSVQNNGSSAQPRKRVLPVLALNEVYLGENVSARVSYFEVAVNRDERIKTKNAGMCVSTGTGSTSWSYNISKISPQIVSQIIEILADEGVQGISAKTKSFIEKITKLYNERLTLNPEMKDMLYNIRDPITSYTLPLAYDLSPRGLARRLEVRSRCFDASLVIDGGLSFSFNDGTVAILEVHDSDALRTVVDIRND</sequence>
<dbReference type="PANTHER" id="PTHR13158:SF5">
    <property type="entry name" value="NAD KINASE 2, MITOCHONDRIAL"/>
    <property type="match status" value="1"/>
</dbReference>
<dbReference type="Proteomes" id="UP000708208">
    <property type="component" value="Unassembled WGS sequence"/>
</dbReference>
<proteinExistence type="predicted"/>
<accession>A0A8J2NI52</accession>
<dbReference type="InterPro" id="IPR002504">
    <property type="entry name" value="NADK"/>
</dbReference>
<protein>
    <recommendedName>
        <fullName evidence="3">NAD(+) kinase</fullName>
    </recommendedName>
</protein>
<evidence type="ECO:0008006" key="3">
    <source>
        <dbReference type="Google" id="ProtNLM"/>
    </source>
</evidence>
<dbReference type="GO" id="GO:0003951">
    <property type="term" value="F:NAD+ kinase activity"/>
    <property type="evidence" value="ECO:0007669"/>
    <property type="project" value="InterPro"/>
</dbReference>
<dbReference type="EMBL" id="CAJVCH010000002">
    <property type="protein sequence ID" value="CAG7629566.1"/>
    <property type="molecule type" value="Genomic_DNA"/>
</dbReference>
<evidence type="ECO:0000313" key="1">
    <source>
        <dbReference type="EMBL" id="CAG7629566.1"/>
    </source>
</evidence>
<name>A0A8J2NI52_9HEXA</name>
<dbReference type="GO" id="GO:0005739">
    <property type="term" value="C:mitochondrion"/>
    <property type="evidence" value="ECO:0007669"/>
    <property type="project" value="TreeGrafter"/>
</dbReference>
<dbReference type="OrthoDB" id="185618at2759"/>
<organism evidence="1 2">
    <name type="scientific">Allacma fusca</name>
    <dbReference type="NCBI Taxonomy" id="39272"/>
    <lineage>
        <taxon>Eukaryota</taxon>
        <taxon>Metazoa</taxon>
        <taxon>Ecdysozoa</taxon>
        <taxon>Arthropoda</taxon>
        <taxon>Hexapoda</taxon>
        <taxon>Collembola</taxon>
        <taxon>Symphypleona</taxon>
        <taxon>Sminthuridae</taxon>
        <taxon>Allacma</taxon>
    </lineage>
</organism>
<dbReference type="AlphaFoldDB" id="A0A8J2NI52"/>